<name>A0AAD7HGG4_9AGAR</name>
<evidence type="ECO:0000313" key="1">
    <source>
        <dbReference type="EMBL" id="KAJ7719732.1"/>
    </source>
</evidence>
<organism evidence="1 2">
    <name type="scientific">Mycena metata</name>
    <dbReference type="NCBI Taxonomy" id="1033252"/>
    <lineage>
        <taxon>Eukaryota</taxon>
        <taxon>Fungi</taxon>
        <taxon>Dikarya</taxon>
        <taxon>Basidiomycota</taxon>
        <taxon>Agaricomycotina</taxon>
        <taxon>Agaricomycetes</taxon>
        <taxon>Agaricomycetidae</taxon>
        <taxon>Agaricales</taxon>
        <taxon>Marasmiineae</taxon>
        <taxon>Mycenaceae</taxon>
        <taxon>Mycena</taxon>
    </lineage>
</organism>
<dbReference type="EMBL" id="JARKIB010000248">
    <property type="protein sequence ID" value="KAJ7719732.1"/>
    <property type="molecule type" value="Genomic_DNA"/>
</dbReference>
<evidence type="ECO:0000313" key="2">
    <source>
        <dbReference type="Proteomes" id="UP001215598"/>
    </source>
</evidence>
<sequence>MYHPPSPGLNPRWTALTSLLAMMLNHNGGKDLTNDSGGSGWAVVMTRWQRVTQGASPFHLLFLPTLISVHPRARLRLPVWHNLIHI</sequence>
<protein>
    <submittedName>
        <fullName evidence="1">Uncharacterized protein</fullName>
    </submittedName>
</protein>
<dbReference type="AlphaFoldDB" id="A0AAD7HGG4"/>
<gene>
    <name evidence="1" type="ORF">B0H16DRAFT_1605891</name>
</gene>
<dbReference type="Proteomes" id="UP001215598">
    <property type="component" value="Unassembled WGS sequence"/>
</dbReference>
<accession>A0AAD7HGG4</accession>
<proteinExistence type="predicted"/>
<keyword evidence="2" id="KW-1185">Reference proteome</keyword>
<reference evidence="1" key="1">
    <citation type="submission" date="2023-03" db="EMBL/GenBank/DDBJ databases">
        <title>Massive genome expansion in bonnet fungi (Mycena s.s.) driven by repeated elements and novel gene families across ecological guilds.</title>
        <authorList>
            <consortium name="Lawrence Berkeley National Laboratory"/>
            <person name="Harder C.B."/>
            <person name="Miyauchi S."/>
            <person name="Viragh M."/>
            <person name="Kuo A."/>
            <person name="Thoen E."/>
            <person name="Andreopoulos B."/>
            <person name="Lu D."/>
            <person name="Skrede I."/>
            <person name="Drula E."/>
            <person name="Henrissat B."/>
            <person name="Morin E."/>
            <person name="Kohler A."/>
            <person name="Barry K."/>
            <person name="LaButti K."/>
            <person name="Morin E."/>
            <person name="Salamov A."/>
            <person name="Lipzen A."/>
            <person name="Mereny Z."/>
            <person name="Hegedus B."/>
            <person name="Baldrian P."/>
            <person name="Stursova M."/>
            <person name="Weitz H."/>
            <person name="Taylor A."/>
            <person name="Grigoriev I.V."/>
            <person name="Nagy L.G."/>
            <person name="Martin F."/>
            <person name="Kauserud H."/>
        </authorList>
    </citation>
    <scope>NUCLEOTIDE SEQUENCE</scope>
    <source>
        <strain evidence="1">CBHHK182m</strain>
    </source>
</reference>
<comment type="caution">
    <text evidence="1">The sequence shown here is derived from an EMBL/GenBank/DDBJ whole genome shotgun (WGS) entry which is preliminary data.</text>
</comment>